<evidence type="ECO:0000313" key="7">
    <source>
        <dbReference type="EMBL" id="CAA9994446.1"/>
    </source>
</evidence>
<dbReference type="OrthoDB" id="1924577at2759"/>
<name>A0A6H5FY01_9HEMI</name>
<feature type="coiled-coil region" evidence="4">
    <location>
        <begin position="337"/>
        <end position="364"/>
    </location>
</feature>
<evidence type="ECO:0000256" key="2">
    <source>
        <dbReference type="ARBA" id="ARBA00010979"/>
    </source>
</evidence>
<feature type="compositionally biased region" description="Acidic residues" evidence="5">
    <location>
        <begin position="63"/>
        <end position="79"/>
    </location>
</feature>
<dbReference type="PANTHER" id="PTHR13237">
    <property type="entry name" value="SOMETHING ABOUT SILENCING PROTEIN 10-RELATED"/>
    <property type="match status" value="1"/>
</dbReference>
<feature type="compositionally biased region" description="Acidic residues" evidence="5">
    <location>
        <begin position="86"/>
        <end position="99"/>
    </location>
</feature>
<feature type="region of interest" description="Disordered" evidence="5">
    <location>
        <begin position="383"/>
        <end position="417"/>
    </location>
</feature>
<dbReference type="Proteomes" id="UP000479000">
    <property type="component" value="Unassembled WGS sequence"/>
</dbReference>
<feature type="region of interest" description="Disordered" evidence="5">
    <location>
        <begin position="479"/>
        <end position="508"/>
    </location>
</feature>
<organism evidence="7 8">
    <name type="scientific">Nesidiocoris tenuis</name>
    <dbReference type="NCBI Taxonomy" id="355587"/>
    <lineage>
        <taxon>Eukaryota</taxon>
        <taxon>Metazoa</taxon>
        <taxon>Ecdysozoa</taxon>
        <taxon>Arthropoda</taxon>
        <taxon>Hexapoda</taxon>
        <taxon>Insecta</taxon>
        <taxon>Pterygota</taxon>
        <taxon>Neoptera</taxon>
        <taxon>Paraneoptera</taxon>
        <taxon>Hemiptera</taxon>
        <taxon>Heteroptera</taxon>
        <taxon>Panheteroptera</taxon>
        <taxon>Cimicomorpha</taxon>
        <taxon>Miridae</taxon>
        <taxon>Dicyphina</taxon>
        <taxon>Nesidiocoris</taxon>
    </lineage>
</organism>
<sequence length="754" mass="86146">MKKKMRKGGKPKNPDADLDRELDHFDVTESDDGLDADDRVLIDNARGRRINDEEEEVFRVYESEDDDEDEDDAPEDDGDQNIGSEMDSDMEDKNEDDDLPNSKAWGSKKQDYYNTDYVDQDYLGFDDEENALMEEREASQIQKRLLTELEGADFTLGLLTSVEQKKEEVSRRAALDFDEEAETVAKDLSKLSKQELLDILKRESPGFLELMDITQDYCKKMTKYVIPMYRICLSLKVPRCPALRLLKAYKDCCTVFMMNVSFFVNIKLAQTSNSDRHPVVKTIGQYLTLLRMMDSAMKDKGMLAQMKALVKASSNGTDLEKTQLTEESVAVSGKNRAERRKKKLQLLEKKKTQYELAVQEKKKKLTWSDDVEVNTISREIKKQLETETPKMDIDSEDDGADDGEGENDNEDDKDAKRPITYQMMKNKGLTPKRRKEMRNPRVKNKKKFKKAVKNRRGQCVPLVRCATPKSFVPLREATVRDGKASAEKRARTGERRKPGGLMIPARPGNPRLSAVAAVAALGIRRSPSLRSRRRIARPESRLIPARLSRPFFSARLTSNRRNDTIRQFQDFRGISKAAPDLEGKHKKCRSPGRLENAAATARRARRHIFGRKSLHESSAAEFRRCAKYSYGDEIGTRDGISKDNIVTDVNFIDGWRRPCKRVTLVNSRTPPPPLTLRPRYIPEDVLSFFPRRFLHLGTNAMRIPTCDGLRKTSGPCTETWLTRKIILDCIKLRGPCLPNSCCCCCSETNHKIKE</sequence>
<evidence type="ECO:0000259" key="6">
    <source>
        <dbReference type="Pfam" id="PF09368"/>
    </source>
</evidence>
<evidence type="ECO:0000256" key="1">
    <source>
        <dbReference type="ARBA" id="ARBA00004123"/>
    </source>
</evidence>
<proteinExistence type="inferred from homology"/>
<comment type="subcellular location">
    <subcellularLocation>
        <location evidence="1">Nucleus</location>
    </subcellularLocation>
</comment>
<feature type="compositionally biased region" description="Basic residues" evidence="5">
    <location>
        <begin position="1"/>
        <end position="10"/>
    </location>
</feature>
<feature type="domain" description="Sas10 C-terminal" evidence="6">
    <location>
        <begin position="414"/>
        <end position="459"/>
    </location>
</feature>
<keyword evidence="3" id="KW-0539">Nucleus</keyword>
<dbReference type="InterPro" id="IPR018972">
    <property type="entry name" value="Sas10_C_dom"/>
</dbReference>
<keyword evidence="8" id="KW-1185">Reference proteome</keyword>
<dbReference type="GO" id="GO:0032040">
    <property type="term" value="C:small-subunit processome"/>
    <property type="evidence" value="ECO:0007669"/>
    <property type="project" value="TreeGrafter"/>
</dbReference>
<feature type="compositionally biased region" description="Basic and acidic residues" evidence="5">
    <location>
        <begin position="12"/>
        <end position="27"/>
    </location>
</feature>
<reference evidence="7 8" key="1">
    <citation type="submission" date="2020-02" db="EMBL/GenBank/DDBJ databases">
        <authorList>
            <person name="Ferguson B K."/>
        </authorList>
    </citation>
    <scope>NUCLEOTIDE SEQUENCE [LARGE SCALE GENOMIC DNA]</scope>
</reference>
<dbReference type="PANTHER" id="PTHR13237:SF8">
    <property type="entry name" value="SOMETHING ABOUT SILENCING PROTEIN 10"/>
    <property type="match status" value="1"/>
</dbReference>
<dbReference type="AlphaFoldDB" id="A0A6H5FY01"/>
<feature type="compositionally biased region" description="Basic and acidic residues" evidence="5">
    <location>
        <begin position="479"/>
        <end position="497"/>
    </location>
</feature>
<feature type="region of interest" description="Disordered" evidence="5">
    <location>
        <begin position="431"/>
        <end position="454"/>
    </location>
</feature>
<evidence type="ECO:0000256" key="4">
    <source>
        <dbReference type="SAM" id="Coils"/>
    </source>
</evidence>
<gene>
    <name evidence="7" type="ORF">NTEN_LOCUS1262</name>
</gene>
<evidence type="ECO:0000256" key="3">
    <source>
        <dbReference type="ARBA" id="ARBA00023242"/>
    </source>
</evidence>
<feature type="region of interest" description="Disordered" evidence="5">
    <location>
        <begin position="1"/>
        <end position="107"/>
    </location>
</feature>
<comment type="similarity">
    <text evidence="2">Belongs to the SAS10 family.</text>
</comment>
<feature type="compositionally biased region" description="Basic and acidic residues" evidence="5">
    <location>
        <begin position="383"/>
        <end position="393"/>
    </location>
</feature>
<accession>A0A6H5FY01</accession>
<evidence type="ECO:0000313" key="8">
    <source>
        <dbReference type="Proteomes" id="UP000479000"/>
    </source>
</evidence>
<evidence type="ECO:0000256" key="5">
    <source>
        <dbReference type="SAM" id="MobiDB-lite"/>
    </source>
</evidence>
<keyword evidence="4" id="KW-0175">Coiled coil</keyword>
<dbReference type="Pfam" id="PF09368">
    <property type="entry name" value="Sas10"/>
    <property type="match status" value="1"/>
</dbReference>
<feature type="compositionally biased region" description="Acidic residues" evidence="5">
    <location>
        <begin position="394"/>
        <end position="412"/>
    </location>
</feature>
<dbReference type="GO" id="GO:0000462">
    <property type="term" value="P:maturation of SSU-rRNA from tricistronic rRNA transcript (SSU-rRNA, 5.8S rRNA, LSU-rRNA)"/>
    <property type="evidence" value="ECO:0007669"/>
    <property type="project" value="TreeGrafter"/>
</dbReference>
<dbReference type="EMBL" id="CADCXU010001987">
    <property type="protein sequence ID" value="CAA9994446.1"/>
    <property type="molecule type" value="Genomic_DNA"/>
</dbReference>
<protein>
    <recommendedName>
        <fullName evidence="6">Sas10 C-terminal domain-containing protein</fullName>
    </recommendedName>
</protein>
<feature type="compositionally biased region" description="Basic and acidic residues" evidence="5">
    <location>
        <begin position="36"/>
        <end position="62"/>
    </location>
</feature>